<organism evidence="2 3">
    <name type="scientific">Bifidobacterium erythrocebi</name>
    <dbReference type="NCBI Taxonomy" id="2675325"/>
    <lineage>
        <taxon>Bacteria</taxon>
        <taxon>Bacillati</taxon>
        <taxon>Actinomycetota</taxon>
        <taxon>Actinomycetes</taxon>
        <taxon>Bifidobacteriales</taxon>
        <taxon>Bifidobacteriaceae</taxon>
        <taxon>Bifidobacterium</taxon>
    </lineage>
</organism>
<dbReference type="EMBL" id="JAAIIF010000013">
    <property type="protein sequence ID" value="NMM96747.1"/>
    <property type="molecule type" value="Genomic_DNA"/>
</dbReference>
<proteinExistence type="predicted"/>
<evidence type="ECO:0000313" key="2">
    <source>
        <dbReference type="EMBL" id="NMM96747.1"/>
    </source>
</evidence>
<accession>A0A7Y0EUM1</accession>
<keyword evidence="3" id="KW-1185">Reference proteome</keyword>
<sequence length="270" mass="29341">MPASSNPRTRNKKNLHACLRAWLPGQPGAVMMAMSPALAGSVTAWCRHGWSAASWWLTACWLLCYCVQFSAARWFKSHGRRRWLAQPLAYGIILCVIGLPFVIRYPGILVWAPPMAVLAAISFIASWQRKERSLWSNATAVIAACLMAILTFHYGEAPSPAIPRIEGTGMLLACAFGVVQFGSVLFVKTMIRERGSGKYLAASWAWHVLAVLIAAIEGEASLVALSVILLARAITMPFISMKRTIKPLHTGLIELASSLLALALIISAAV</sequence>
<keyword evidence="1" id="KW-0472">Membrane</keyword>
<keyword evidence="1" id="KW-1133">Transmembrane helix</keyword>
<evidence type="ECO:0000256" key="1">
    <source>
        <dbReference type="SAM" id="Phobius"/>
    </source>
</evidence>
<dbReference type="AlphaFoldDB" id="A0A7Y0EUM1"/>
<name>A0A7Y0EUM1_9BIFI</name>
<gene>
    <name evidence="2" type="ORF">G1C98_1483</name>
</gene>
<protein>
    <submittedName>
        <fullName evidence="2">YwiC-like protein</fullName>
    </submittedName>
</protein>
<feature type="transmembrane region" description="Helical" evidence="1">
    <location>
        <begin position="134"/>
        <end position="155"/>
    </location>
</feature>
<evidence type="ECO:0000313" key="3">
    <source>
        <dbReference type="Proteomes" id="UP000529710"/>
    </source>
</evidence>
<feature type="transmembrane region" description="Helical" evidence="1">
    <location>
        <begin position="55"/>
        <end position="75"/>
    </location>
</feature>
<dbReference type="Pfam" id="PF14256">
    <property type="entry name" value="YwiC"/>
    <property type="match status" value="1"/>
</dbReference>
<dbReference type="InterPro" id="IPR025576">
    <property type="entry name" value="YwiC"/>
</dbReference>
<feature type="transmembrane region" description="Helical" evidence="1">
    <location>
        <begin position="87"/>
        <end position="103"/>
    </location>
</feature>
<dbReference type="RefSeq" id="WP_169080636.1">
    <property type="nucleotide sequence ID" value="NZ_JAAIIF010000013.1"/>
</dbReference>
<feature type="transmembrane region" description="Helical" evidence="1">
    <location>
        <begin position="109"/>
        <end position="127"/>
    </location>
</feature>
<dbReference type="Proteomes" id="UP000529710">
    <property type="component" value="Unassembled WGS sequence"/>
</dbReference>
<reference evidence="2 3" key="1">
    <citation type="submission" date="2020-02" db="EMBL/GenBank/DDBJ databases">
        <title>Characterization of phylogenetic diversity of novel bifidobacterial species isolated in Czech ZOOs.</title>
        <authorList>
            <person name="Lugli G.A."/>
            <person name="Vera N.B."/>
            <person name="Ventura M."/>
        </authorList>
    </citation>
    <scope>NUCLEOTIDE SEQUENCE [LARGE SCALE GENOMIC DNA]</scope>
    <source>
        <strain evidence="2 3">DSM 109960</strain>
    </source>
</reference>
<feature type="transmembrane region" description="Helical" evidence="1">
    <location>
        <begin position="251"/>
        <end position="269"/>
    </location>
</feature>
<comment type="caution">
    <text evidence="2">The sequence shown here is derived from an EMBL/GenBank/DDBJ whole genome shotgun (WGS) entry which is preliminary data.</text>
</comment>
<keyword evidence="1" id="KW-0812">Transmembrane</keyword>
<feature type="transmembrane region" description="Helical" evidence="1">
    <location>
        <begin position="167"/>
        <end position="187"/>
    </location>
</feature>